<dbReference type="SUPFAM" id="SSF54637">
    <property type="entry name" value="Thioesterase/thiol ester dehydrase-isomerase"/>
    <property type="match status" value="1"/>
</dbReference>
<protein>
    <recommendedName>
        <fullName evidence="3">Thioesterase domain-containing protein</fullName>
    </recommendedName>
</protein>
<comment type="caution">
    <text evidence="4">The sequence shown here is derived from an EMBL/GenBank/DDBJ whole genome shotgun (WGS) entry which is preliminary data.</text>
</comment>
<evidence type="ECO:0000256" key="2">
    <source>
        <dbReference type="ARBA" id="ARBA00022801"/>
    </source>
</evidence>
<dbReference type="Proteomes" id="UP000007509">
    <property type="component" value="Unassembled WGS sequence"/>
</dbReference>
<organism evidence="4 5">
    <name type="scientific">Chryseobacterium populi</name>
    <dbReference type="NCBI Taxonomy" id="1144316"/>
    <lineage>
        <taxon>Bacteria</taxon>
        <taxon>Pseudomonadati</taxon>
        <taxon>Bacteroidota</taxon>
        <taxon>Flavobacteriia</taxon>
        <taxon>Flavobacteriales</taxon>
        <taxon>Weeksellaceae</taxon>
        <taxon>Chryseobacterium group</taxon>
        <taxon>Chryseobacterium</taxon>
    </lineage>
</organism>
<name>J3CDP9_9FLAO</name>
<dbReference type="InterPro" id="IPR029069">
    <property type="entry name" value="HotDog_dom_sf"/>
</dbReference>
<feature type="domain" description="Thioesterase" evidence="3">
    <location>
        <begin position="75"/>
        <end position="151"/>
    </location>
</feature>
<evidence type="ECO:0000313" key="4">
    <source>
        <dbReference type="EMBL" id="EJL69574.1"/>
    </source>
</evidence>
<dbReference type="Gene3D" id="3.10.129.10">
    <property type="entry name" value="Hotdog Thioesterase"/>
    <property type="match status" value="1"/>
</dbReference>
<dbReference type="InterPro" id="IPR039298">
    <property type="entry name" value="ACOT13"/>
</dbReference>
<dbReference type="CDD" id="cd03443">
    <property type="entry name" value="PaaI_thioesterase"/>
    <property type="match status" value="1"/>
</dbReference>
<dbReference type="NCBIfam" id="TIGR00369">
    <property type="entry name" value="unchar_dom_1"/>
    <property type="match status" value="1"/>
</dbReference>
<evidence type="ECO:0000256" key="1">
    <source>
        <dbReference type="ARBA" id="ARBA00008324"/>
    </source>
</evidence>
<dbReference type="EMBL" id="AKJY01000068">
    <property type="protein sequence ID" value="EJL69574.1"/>
    <property type="molecule type" value="Genomic_DNA"/>
</dbReference>
<evidence type="ECO:0000259" key="3">
    <source>
        <dbReference type="Pfam" id="PF03061"/>
    </source>
</evidence>
<dbReference type="PATRIC" id="fig|1144316.3.peg.3233"/>
<dbReference type="InterPro" id="IPR003736">
    <property type="entry name" value="PAAI_dom"/>
</dbReference>
<dbReference type="PANTHER" id="PTHR21660">
    <property type="entry name" value="THIOESTERASE SUPERFAMILY MEMBER-RELATED"/>
    <property type="match status" value="1"/>
</dbReference>
<dbReference type="Pfam" id="PF03061">
    <property type="entry name" value="4HBT"/>
    <property type="match status" value="1"/>
</dbReference>
<accession>J3CDP9</accession>
<gene>
    <name evidence="4" type="ORF">PMI13_03213</name>
</gene>
<dbReference type="AlphaFoldDB" id="J3CDP9"/>
<comment type="similarity">
    <text evidence="1">Belongs to the thioesterase PaaI family.</text>
</comment>
<reference evidence="4 5" key="1">
    <citation type="journal article" date="2012" name="J. Bacteriol.">
        <title>Twenty-one genome sequences from Pseudomonas species and 19 genome sequences from diverse bacteria isolated from the rhizosphere and endosphere of Populus deltoides.</title>
        <authorList>
            <person name="Brown S.D."/>
            <person name="Utturkar S.M."/>
            <person name="Klingeman D.M."/>
            <person name="Johnson C.M."/>
            <person name="Martin S.L."/>
            <person name="Land M.L."/>
            <person name="Lu T.Y."/>
            <person name="Schadt C.W."/>
            <person name="Doktycz M.J."/>
            <person name="Pelletier D.A."/>
        </authorList>
    </citation>
    <scope>NUCLEOTIDE SEQUENCE [LARGE SCALE GENOMIC DNA]</scope>
    <source>
        <strain evidence="4 5">CF314</strain>
    </source>
</reference>
<evidence type="ECO:0000313" key="5">
    <source>
        <dbReference type="Proteomes" id="UP000007509"/>
    </source>
</evidence>
<proteinExistence type="inferred from homology"/>
<dbReference type="OrthoDB" id="328435at2"/>
<dbReference type="GO" id="GO:0047617">
    <property type="term" value="F:fatty acyl-CoA hydrolase activity"/>
    <property type="evidence" value="ECO:0007669"/>
    <property type="project" value="InterPro"/>
</dbReference>
<dbReference type="RefSeq" id="WP_007845425.1">
    <property type="nucleotide sequence ID" value="NZ_AKJY01000068.1"/>
</dbReference>
<keyword evidence="5" id="KW-1185">Reference proteome</keyword>
<dbReference type="InterPro" id="IPR006683">
    <property type="entry name" value="Thioestr_dom"/>
</dbReference>
<keyword evidence="2" id="KW-0378">Hydrolase</keyword>
<dbReference type="PANTHER" id="PTHR21660:SF1">
    <property type="entry name" value="ACYL-COENZYME A THIOESTERASE 13"/>
    <property type="match status" value="1"/>
</dbReference>
<sequence length="169" mass="18488">MSTIERKRTYEWADPQQIAEMSKSMSGIELLGGIMDGSLPQPPFAATLDIHPLHLEKGIVRFELMPQEFHFNPIGSVHGGVITTVLDTVMGCALHSVLEQGFAYTTLELKINFIKAVTLKSGRLIGEGRVIHVGKTTALLEADLKNEAGLLYAHGTSTCMLLNLNTNKK</sequence>